<dbReference type="EMBL" id="CAXITT010000049">
    <property type="protein sequence ID" value="CAL1529446.1"/>
    <property type="molecule type" value="Genomic_DNA"/>
</dbReference>
<feature type="domain" description="MOSC" evidence="2">
    <location>
        <begin position="158"/>
        <end position="323"/>
    </location>
</feature>
<evidence type="ECO:0000256" key="1">
    <source>
        <dbReference type="SAM" id="Phobius"/>
    </source>
</evidence>
<dbReference type="Proteomes" id="UP001497497">
    <property type="component" value="Unassembled WGS sequence"/>
</dbReference>
<evidence type="ECO:0000313" key="4">
    <source>
        <dbReference type="Proteomes" id="UP001497497"/>
    </source>
</evidence>
<keyword evidence="4" id="KW-1185">Reference proteome</keyword>
<dbReference type="InterPro" id="IPR011037">
    <property type="entry name" value="Pyrv_Knase-like_insert_dom_sf"/>
</dbReference>
<keyword evidence="1" id="KW-0472">Membrane</keyword>
<keyword evidence="1" id="KW-0812">Transmembrane</keyword>
<organism evidence="3 4">
    <name type="scientific">Lymnaea stagnalis</name>
    <name type="common">Great pond snail</name>
    <name type="synonym">Helix stagnalis</name>
    <dbReference type="NCBI Taxonomy" id="6523"/>
    <lineage>
        <taxon>Eukaryota</taxon>
        <taxon>Metazoa</taxon>
        <taxon>Spiralia</taxon>
        <taxon>Lophotrochozoa</taxon>
        <taxon>Mollusca</taxon>
        <taxon>Gastropoda</taxon>
        <taxon>Heterobranchia</taxon>
        <taxon>Euthyneura</taxon>
        <taxon>Panpulmonata</taxon>
        <taxon>Hygrophila</taxon>
        <taxon>Lymnaeoidea</taxon>
        <taxon>Lymnaeidae</taxon>
        <taxon>Lymnaea</taxon>
    </lineage>
</organism>
<feature type="transmembrane region" description="Helical" evidence="1">
    <location>
        <begin position="12"/>
        <end position="31"/>
    </location>
</feature>
<dbReference type="AlphaFoldDB" id="A0AAV2HBM4"/>
<dbReference type="GO" id="GO:0003824">
    <property type="term" value="F:catalytic activity"/>
    <property type="evidence" value="ECO:0007669"/>
    <property type="project" value="InterPro"/>
</dbReference>
<dbReference type="GO" id="GO:0030170">
    <property type="term" value="F:pyridoxal phosphate binding"/>
    <property type="evidence" value="ECO:0007669"/>
    <property type="project" value="InterPro"/>
</dbReference>
<gene>
    <name evidence="3" type="ORF">GSLYS_00003601001</name>
</gene>
<proteinExistence type="predicted"/>
<protein>
    <recommendedName>
        <fullName evidence="2">MOSC domain-containing protein</fullName>
    </recommendedName>
</protein>
<dbReference type="InterPro" id="IPR005302">
    <property type="entry name" value="MoCF_Sase_C"/>
</dbReference>
<evidence type="ECO:0000259" key="2">
    <source>
        <dbReference type="PROSITE" id="PS51340"/>
    </source>
</evidence>
<dbReference type="PROSITE" id="PS51340">
    <property type="entry name" value="MOSC"/>
    <property type="match status" value="1"/>
</dbReference>
<keyword evidence="1" id="KW-1133">Transmembrane helix</keyword>
<dbReference type="Pfam" id="PF03473">
    <property type="entry name" value="MOSC"/>
    <property type="match status" value="1"/>
</dbReference>
<dbReference type="SUPFAM" id="SSF50800">
    <property type="entry name" value="PK beta-barrel domain-like"/>
    <property type="match status" value="1"/>
</dbReference>
<evidence type="ECO:0000313" key="3">
    <source>
        <dbReference type="EMBL" id="CAL1529446.1"/>
    </source>
</evidence>
<name>A0AAV2HBM4_LYMST</name>
<dbReference type="Pfam" id="PF03476">
    <property type="entry name" value="MOSC_N"/>
    <property type="match status" value="1"/>
</dbReference>
<dbReference type="PANTHER" id="PTHR14237">
    <property type="entry name" value="MOLYBDOPTERIN COFACTOR SULFURASE MOSC"/>
    <property type="match status" value="1"/>
</dbReference>
<dbReference type="InterPro" id="IPR005303">
    <property type="entry name" value="MOCOS_middle"/>
</dbReference>
<dbReference type="PANTHER" id="PTHR14237:SF19">
    <property type="entry name" value="MITOCHONDRIAL AMIDOXIME REDUCING COMPONENT 1"/>
    <property type="match status" value="1"/>
</dbReference>
<reference evidence="3 4" key="1">
    <citation type="submission" date="2024-04" db="EMBL/GenBank/DDBJ databases">
        <authorList>
            <consortium name="Genoscope - CEA"/>
            <person name="William W."/>
        </authorList>
    </citation>
    <scope>NUCLEOTIDE SEQUENCE [LARGE SCALE GENOMIC DNA]</scope>
</reference>
<dbReference type="GO" id="GO:0030151">
    <property type="term" value="F:molybdenum ion binding"/>
    <property type="evidence" value="ECO:0007669"/>
    <property type="project" value="InterPro"/>
</dbReference>
<sequence length="325" mass="36441">MDIFNIESPAAVFAAVTAGAVLKYVAGYWILRNTNKVQWRQVGTVGAIWIYPIKSFRGISIHEADCTYLGLRWRQLTDRHFTVATADGVYLTQRQEPTMALITPILNGNDIQLMAPGMDPIGVPVHQDVTEYNISKVTIKTDTVPSVDCGDDVSNWLCRYFKREGLRLHYSAPSLEKRDCYKAKKMWQHPAKPGDMCAFSDYCGYMVFSMTSLADLNSRLEKPVPVTNFRANIIVDGSSAYSEDFWSSIKICDAELRALDACTRCLLTTVDQSTGVKDSKEEPLSTLKTYRLKEPYGQKPCFGINFTLDKPGKIKVGDPIYALSQ</sequence>
<comment type="caution">
    <text evidence="3">The sequence shown here is derived from an EMBL/GenBank/DDBJ whole genome shotgun (WGS) entry which is preliminary data.</text>
</comment>
<dbReference type="SUPFAM" id="SSF141673">
    <property type="entry name" value="MOSC N-terminal domain-like"/>
    <property type="match status" value="1"/>
</dbReference>
<accession>A0AAV2HBM4</accession>